<reference evidence="3" key="1">
    <citation type="submission" date="2020-05" db="EMBL/GenBank/DDBJ databases">
        <title>Mycena genomes resolve the evolution of fungal bioluminescence.</title>
        <authorList>
            <person name="Tsai I.J."/>
        </authorList>
    </citation>
    <scope>NUCLEOTIDE SEQUENCE</scope>
    <source>
        <strain evidence="3">171206Taipei</strain>
    </source>
</reference>
<accession>A0A8H6T8P9</accession>
<dbReference type="GeneID" id="59341541"/>
<dbReference type="RefSeq" id="XP_037224120.1">
    <property type="nucleotide sequence ID" value="XM_037359025.1"/>
</dbReference>
<evidence type="ECO:0000256" key="1">
    <source>
        <dbReference type="SAM" id="MobiDB-lite"/>
    </source>
</evidence>
<dbReference type="AlphaFoldDB" id="A0A8H6T8P9"/>
<keyword evidence="2" id="KW-0472">Membrane</keyword>
<dbReference type="Proteomes" id="UP000636479">
    <property type="component" value="Unassembled WGS sequence"/>
</dbReference>
<dbReference type="EMBL" id="JACAZF010000002">
    <property type="protein sequence ID" value="KAF7312012.1"/>
    <property type="molecule type" value="Genomic_DNA"/>
</dbReference>
<feature type="transmembrane region" description="Helical" evidence="2">
    <location>
        <begin position="275"/>
        <end position="293"/>
    </location>
</feature>
<name>A0A8H6T8P9_9AGAR</name>
<keyword evidence="4" id="KW-1185">Reference proteome</keyword>
<feature type="region of interest" description="Disordered" evidence="1">
    <location>
        <begin position="176"/>
        <end position="205"/>
    </location>
</feature>
<evidence type="ECO:0000313" key="3">
    <source>
        <dbReference type="EMBL" id="KAF7312012.1"/>
    </source>
</evidence>
<gene>
    <name evidence="3" type="ORF">MIND_00213100</name>
</gene>
<comment type="caution">
    <text evidence="3">The sequence shown here is derived from an EMBL/GenBank/DDBJ whole genome shotgun (WGS) entry which is preliminary data.</text>
</comment>
<feature type="compositionally biased region" description="Low complexity" evidence="1">
    <location>
        <begin position="237"/>
        <end position="253"/>
    </location>
</feature>
<feature type="region of interest" description="Disordered" evidence="1">
    <location>
        <begin position="223"/>
        <end position="268"/>
    </location>
</feature>
<proteinExistence type="predicted"/>
<evidence type="ECO:0000313" key="4">
    <source>
        <dbReference type="Proteomes" id="UP000636479"/>
    </source>
</evidence>
<feature type="transmembrane region" description="Helical" evidence="2">
    <location>
        <begin position="302"/>
        <end position="324"/>
    </location>
</feature>
<feature type="compositionally biased region" description="Low complexity" evidence="1">
    <location>
        <begin position="191"/>
        <end position="204"/>
    </location>
</feature>
<keyword evidence="2" id="KW-0812">Transmembrane</keyword>
<keyword evidence="2" id="KW-1133">Transmembrane helix</keyword>
<organism evidence="3 4">
    <name type="scientific">Mycena indigotica</name>
    <dbReference type="NCBI Taxonomy" id="2126181"/>
    <lineage>
        <taxon>Eukaryota</taxon>
        <taxon>Fungi</taxon>
        <taxon>Dikarya</taxon>
        <taxon>Basidiomycota</taxon>
        <taxon>Agaricomycotina</taxon>
        <taxon>Agaricomycetes</taxon>
        <taxon>Agaricomycetidae</taxon>
        <taxon>Agaricales</taxon>
        <taxon>Marasmiineae</taxon>
        <taxon>Mycenaceae</taxon>
        <taxon>Mycena</taxon>
    </lineage>
</organism>
<sequence length="648" mass="68553">MSASSLFGAYSLFDLSLLHKAISGPLRPVVVPGAAPVRVRRSMRLAAAADVKVCSLLGADAQKAVVSTPKRSRVQPVCPGAPRAVRTSPVEVDDEVVVGKLVFNVVSKPAVVVAPVVPAAPVRMVSAPVAAVKPVEAAVAVAVGQEVAVDVSGSVPAVCSLLSFVQAKLLQSAPRTPVKRRWGRPVAPWAPQQQRFRSQSSRPPLVIPNSYYGDYDDSASTPVLTSTISSPAQPAHSSITSSTSVSSSSSKLSPPVQAPLSTEPPRTPATASTSSFFGVLAFISGFALVDLALSSTPSPLKALVYLAVFSALPAGFIFSPRAVWHASNSLIRPAAPPEDPDKLRPLLLPRQLSAIRSPGPCASNPASAEWECAGGRPFSGSTPRAGAVHPGAGNPLPVALRTALVGVLTPLVAGAYVTFTDLSKQSCCSPGDSFSERRHGTTSTRQHALFSSTRCCCCLTPRPLRHPPTRVSSVLPRPRPRCPPLGLPNLRHRIFFGGVTRRWSACLGRVPPLFGASLRISCDTFLLVVLVGCCYRLRTGFFCLLGCDFADWILPFDSDCCFFRVLTAFASFLIAPICRPVRPFRLAVTGGPSRQGTWGTCPAPPLVGCAGHLHSTYDFRHTFIASICTALHDPPELDRPRNRCSPGI</sequence>
<feature type="compositionally biased region" description="Polar residues" evidence="1">
    <location>
        <begin position="223"/>
        <end position="236"/>
    </location>
</feature>
<protein>
    <submittedName>
        <fullName evidence="3">Uncharacterized protein</fullName>
    </submittedName>
</protein>
<evidence type="ECO:0000256" key="2">
    <source>
        <dbReference type="SAM" id="Phobius"/>
    </source>
</evidence>